<dbReference type="RefSeq" id="WP_258735058.1">
    <property type="nucleotide sequence ID" value="NZ_JANTHY010000001.1"/>
</dbReference>
<name>A0A9X2T629_9HYPH</name>
<gene>
    <name evidence="1" type="ORF">NVS89_22680</name>
</gene>
<dbReference type="Proteomes" id="UP001151088">
    <property type="component" value="Unassembled WGS sequence"/>
</dbReference>
<comment type="caution">
    <text evidence="1">The sequence shown here is derived from an EMBL/GenBank/DDBJ whole genome shotgun (WGS) entry which is preliminary data.</text>
</comment>
<accession>A0A9X2T629</accession>
<proteinExistence type="predicted"/>
<keyword evidence="2" id="KW-1185">Reference proteome</keyword>
<evidence type="ECO:0000313" key="2">
    <source>
        <dbReference type="Proteomes" id="UP001151088"/>
    </source>
</evidence>
<evidence type="ECO:0000313" key="1">
    <source>
        <dbReference type="EMBL" id="MCS0497901.1"/>
    </source>
</evidence>
<sequence length="95" mass="10658">MVWKQRGTIERVQVEVDLSDFDTGQLLQELIDRQIIESADAEKLLAREKITVQGTAISPNDEICLARSELAIGRRSEALIHIERALGNDFIGRLA</sequence>
<reference evidence="1" key="1">
    <citation type="submission" date="2022-08" db="EMBL/GenBank/DDBJ databases">
        <authorList>
            <person name="Li F."/>
        </authorList>
    </citation>
    <scope>NUCLEOTIDE SEQUENCE</scope>
    <source>
        <strain evidence="1">MQZ15Z-1</strain>
    </source>
</reference>
<organism evidence="1 2">
    <name type="scientific">Ancylobacter mangrovi</name>
    <dbReference type="NCBI Taxonomy" id="2972472"/>
    <lineage>
        <taxon>Bacteria</taxon>
        <taxon>Pseudomonadati</taxon>
        <taxon>Pseudomonadota</taxon>
        <taxon>Alphaproteobacteria</taxon>
        <taxon>Hyphomicrobiales</taxon>
        <taxon>Xanthobacteraceae</taxon>
        <taxon>Ancylobacter</taxon>
    </lineage>
</organism>
<dbReference type="AlphaFoldDB" id="A0A9X2T629"/>
<protein>
    <submittedName>
        <fullName evidence="1">Uncharacterized protein</fullName>
    </submittedName>
</protein>
<dbReference type="EMBL" id="JANTHZ010000015">
    <property type="protein sequence ID" value="MCS0497901.1"/>
    <property type="molecule type" value="Genomic_DNA"/>
</dbReference>